<dbReference type="GO" id="GO:1990529">
    <property type="term" value="C:glycosylphosphatidylinositol-mannosyltransferase I complex"/>
    <property type="evidence" value="ECO:0007669"/>
    <property type="project" value="TreeGrafter"/>
</dbReference>
<gene>
    <name evidence="1" type="ORF">P8C59_004887</name>
</gene>
<dbReference type="AlphaFoldDB" id="A0AAD9I3S9"/>
<sequence>MHAASVYVPDEIRITFTQKAGLTLDPALIRITDTSLRGPDFEAAREDRLTVALDELPTELQSLLADSHELHLRWESPHHYEQTRPFFSRIPPGFHLFYTPSNEAGKHSARLCSVLGRAFGQLHCSTPIDSFIPLPTDRFSHSTAFQFYQLVGNLTSLIRYVKHDICPQ</sequence>
<name>A0AAD9I3S9_9PEZI</name>
<proteinExistence type="predicted"/>
<evidence type="ECO:0000313" key="2">
    <source>
        <dbReference type="Proteomes" id="UP001217918"/>
    </source>
</evidence>
<protein>
    <submittedName>
        <fullName evidence="1">Uncharacterized protein</fullName>
    </submittedName>
</protein>
<dbReference type="EMBL" id="JAQQPM010000003">
    <property type="protein sequence ID" value="KAK2070393.1"/>
    <property type="molecule type" value="Genomic_DNA"/>
</dbReference>
<dbReference type="Proteomes" id="UP001217918">
    <property type="component" value="Unassembled WGS sequence"/>
</dbReference>
<dbReference type="PANTHER" id="PTHR28533">
    <property type="entry name" value="PROTEIN PBN1"/>
    <property type="match status" value="1"/>
</dbReference>
<dbReference type="GO" id="GO:0006506">
    <property type="term" value="P:GPI anchor biosynthetic process"/>
    <property type="evidence" value="ECO:0007669"/>
    <property type="project" value="InterPro"/>
</dbReference>
<organism evidence="1 2">
    <name type="scientific">Phyllachora maydis</name>
    <dbReference type="NCBI Taxonomy" id="1825666"/>
    <lineage>
        <taxon>Eukaryota</taxon>
        <taxon>Fungi</taxon>
        <taxon>Dikarya</taxon>
        <taxon>Ascomycota</taxon>
        <taxon>Pezizomycotina</taxon>
        <taxon>Sordariomycetes</taxon>
        <taxon>Sordariomycetidae</taxon>
        <taxon>Phyllachorales</taxon>
        <taxon>Phyllachoraceae</taxon>
        <taxon>Phyllachora</taxon>
    </lineage>
</organism>
<reference evidence="1" key="1">
    <citation type="journal article" date="2023" name="Mol. Plant Microbe Interact.">
        <title>Elucidating the Obligate Nature and Biological Capacity of an Invasive Fungal Corn Pathogen.</title>
        <authorList>
            <person name="MacCready J.S."/>
            <person name="Roggenkamp E.M."/>
            <person name="Gdanetz K."/>
            <person name="Chilvers M.I."/>
        </authorList>
    </citation>
    <scope>NUCLEOTIDE SEQUENCE</scope>
    <source>
        <strain evidence="1">PM02</strain>
    </source>
</reference>
<dbReference type="PANTHER" id="PTHR28533:SF1">
    <property type="entry name" value="PROTEIN PBN1"/>
    <property type="match status" value="1"/>
</dbReference>
<dbReference type="GO" id="GO:0016020">
    <property type="term" value="C:membrane"/>
    <property type="evidence" value="ECO:0007669"/>
    <property type="project" value="GOC"/>
</dbReference>
<dbReference type="GO" id="GO:0000030">
    <property type="term" value="F:mannosyltransferase activity"/>
    <property type="evidence" value="ECO:0007669"/>
    <property type="project" value="TreeGrafter"/>
</dbReference>
<accession>A0AAD9I3S9</accession>
<keyword evidence="2" id="KW-1185">Reference proteome</keyword>
<evidence type="ECO:0000313" key="1">
    <source>
        <dbReference type="EMBL" id="KAK2070393.1"/>
    </source>
</evidence>
<dbReference type="InterPro" id="IPR042322">
    <property type="entry name" value="Pbn1"/>
</dbReference>
<comment type="caution">
    <text evidence="1">The sequence shown here is derived from an EMBL/GenBank/DDBJ whole genome shotgun (WGS) entry which is preliminary data.</text>
</comment>